<feature type="transmembrane region" description="Helical" evidence="1">
    <location>
        <begin position="6"/>
        <end position="27"/>
    </location>
</feature>
<name>A0ABW4JAM5_9LACO</name>
<gene>
    <name evidence="2" type="ORF">ACFQ5M_11180</name>
</gene>
<sequence length="108" mass="11921">MTSKVYLTIFLCGLATWLIRVVPFMLVKNFKIPPMLMRFLSFVPVAILSAIFVESLLIYHTGHWPSINFGNFLASIPAIITAIISKSLLAVVVVGVIAMALIRFLGLV</sequence>
<organism evidence="2 3">
    <name type="scientific">Agrilactobacillus yilanensis</name>
    <dbReference type="NCBI Taxonomy" id="2485997"/>
    <lineage>
        <taxon>Bacteria</taxon>
        <taxon>Bacillati</taxon>
        <taxon>Bacillota</taxon>
        <taxon>Bacilli</taxon>
        <taxon>Lactobacillales</taxon>
        <taxon>Lactobacillaceae</taxon>
        <taxon>Agrilactobacillus</taxon>
    </lineage>
</organism>
<keyword evidence="3" id="KW-1185">Reference proteome</keyword>
<dbReference type="InterPro" id="IPR008407">
    <property type="entry name" value="Brnchd-chn_aa_trnsp_AzlD"/>
</dbReference>
<evidence type="ECO:0000313" key="3">
    <source>
        <dbReference type="Proteomes" id="UP001597267"/>
    </source>
</evidence>
<dbReference type="RefSeq" id="WP_125713331.1">
    <property type="nucleotide sequence ID" value="NZ_JBHTOP010000026.1"/>
</dbReference>
<comment type="caution">
    <text evidence="2">The sequence shown here is derived from an EMBL/GenBank/DDBJ whole genome shotgun (WGS) entry which is preliminary data.</text>
</comment>
<dbReference type="EMBL" id="JBHTOP010000026">
    <property type="protein sequence ID" value="MFD1672666.1"/>
    <property type="molecule type" value="Genomic_DNA"/>
</dbReference>
<keyword evidence="1" id="KW-1133">Transmembrane helix</keyword>
<feature type="transmembrane region" description="Helical" evidence="1">
    <location>
        <begin position="79"/>
        <end position="102"/>
    </location>
</feature>
<dbReference type="Pfam" id="PF05437">
    <property type="entry name" value="AzlD"/>
    <property type="match status" value="1"/>
</dbReference>
<dbReference type="Proteomes" id="UP001597267">
    <property type="component" value="Unassembled WGS sequence"/>
</dbReference>
<evidence type="ECO:0000313" key="2">
    <source>
        <dbReference type="EMBL" id="MFD1672666.1"/>
    </source>
</evidence>
<evidence type="ECO:0000256" key="1">
    <source>
        <dbReference type="SAM" id="Phobius"/>
    </source>
</evidence>
<accession>A0ABW4JAM5</accession>
<keyword evidence="1" id="KW-0472">Membrane</keyword>
<keyword evidence="1" id="KW-0812">Transmembrane</keyword>
<reference evidence="3" key="1">
    <citation type="journal article" date="2019" name="Int. J. Syst. Evol. Microbiol.">
        <title>The Global Catalogue of Microorganisms (GCM) 10K type strain sequencing project: providing services to taxonomists for standard genome sequencing and annotation.</title>
        <authorList>
            <consortium name="The Broad Institute Genomics Platform"/>
            <consortium name="The Broad Institute Genome Sequencing Center for Infectious Disease"/>
            <person name="Wu L."/>
            <person name="Ma J."/>
        </authorList>
    </citation>
    <scope>NUCLEOTIDE SEQUENCE [LARGE SCALE GENOMIC DNA]</scope>
    <source>
        <strain evidence="3">CCM 8896</strain>
    </source>
</reference>
<protein>
    <submittedName>
        <fullName evidence="2">AzlD domain-containing protein</fullName>
    </submittedName>
</protein>
<proteinExistence type="predicted"/>
<feature type="transmembrane region" description="Helical" evidence="1">
    <location>
        <begin position="39"/>
        <end position="59"/>
    </location>
</feature>